<keyword evidence="2" id="KW-1185">Reference proteome</keyword>
<dbReference type="AlphaFoldDB" id="A0A225UPI7"/>
<evidence type="ECO:0000313" key="2">
    <source>
        <dbReference type="Proteomes" id="UP000198211"/>
    </source>
</evidence>
<accession>A0A225UPI7</accession>
<evidence type="ECO:0000313" key="1">
    <source>
        <dbReference type="EMBL" id="OWY95024.1"/>
    </source>
</evidence>
<name>A0A225UPI7_9STRA</name>
<proteinExistence type="predicted"/>
<protein>
    <submittedName>
        <fullName evidence="1">Uncharacterized protein</fullName>
    </submittedName>
</protein>
<organism evidence="1 2">
    <name type="scientific">Phytophthora megakarya</name>
    <dbReference type="NCBI Taxonomy" id="4795"/>
    <lineage>
        <taxon>Eukaryota</taxon>
        <taxon>Sar</taxon>
        <taxon>Stramenopiles</taxon>
        <taxon>Oomycota</taxon>
        <taxon>Peronosporomycetes</taxon>
        <taxon>Peronosporales</taxon>
        <taxon>Peronosporaceae</taxon>
        <taxon>Phytophthora</taxon>
    </lineage>
</organism>
<reference evidence="2" key="1">
    <citation type="submission" date="2017-03" db="EMBL/GenBank/DDBJ databases">
        <title>Phytopthora megakarya and P. palmivora, two closely related causual agents of cacao black pod achieved similar genome size and gene model numbers by different mechanisms.</title>
        <authorList>
            <person name="Ali S."/>
            <person name="Shao J."/>
            <person name="Larry D.J."/>
            <person name="Kronmiller B."/>
            <person name="Shen D."/>
            <person name="Strem M.D."/>
            <person name="Melnick R.L."/>
            <person name="Guiltinan M.J."/>
            <person name="Tyler B.M."/>
            <person name="Meinhardt L.W."/>
            <person name="Bailey B.A."/>
        </authorList>
    </citation>
    <scope>NUCLEOTIDE SEQUENCE [LARGE SCALE GENOMIC DNA]</scope>
    <source>
        <strain evidence="2">zdho120</strain>
    </source>
</reference>
<sequence>MRAEGCDWKHFGEDLQDAGQRLQKKLSPGETRRTARSASYGHRSLLYIQPQVLREAQASVL</sequence>
<gene>
    <name evidence="1" type="ORF">PHMEG_00035090</name>
</gene>
<dbReference type="Proteomes" id="UP000198211">
    <property type="component" value="Unassembled WGS sequence"/>
</dbReference>
<comment type="caution">
    <text evidence="1">The sequence shown here is derived from an EMBL/GenBank/DDBJ whole genome shotgun (WGS) entry which is preliminary data.</text>
</comment>
<dbReference type="EMBL" id="NBNE01013525">
    <property type="protein sequence ID" value="OWY95024.1"/>
    <property type="molecule type" value="Genomic_DNA"/>
</dbReference>